<name>A0A225VWR4_9STRA</name>
<dbReference type="Gene3D" id="3.10.10.10">
    <property type="entry name" value="HIV Type 1 Reverse Transcriptase, subunit A, domain 1"/>
    <property type="match status" value="1"/>
</dbReference>
<proteinExistence type="predicted"/>
<dbReference type="AlphaFoldDB" id="A0A225VWR4"/>
<reference evidence="3" key="1">
    <citation type="submission" date="2017-03" db="EMBL/GenBank/DDBJ databases">
        <title>Phytopthora megakarya and P. palmivora, two closely related causual agents of cacao black pod achieved similar genome size and gene model numbers by different mechanisms.</title>
        <authorList>
            <person name="Ali S."/>
            <person name="Shao J."/>
            <person name="Larry D.J."/>
            <person name="Kronmiller B."/>
            <person name="Shen D."/>
            <person name="Strem M.D."/>
            <person name="Melnick R.L."/>
            <person name="Guiltinan M.J."/>
            <person name="Tyler B.M."/>
            <person name="Meinhardt L.W."/>
            <person name="Bailey B.A."/>
        </authorList>
    </citation>
    <scope>NUCLEOTIDE SEQUENCE [LARGE SCALE GENOMIC DNA]</scope>
    <source>
        <strain evidence="3">zdho120</strain>
    </source>
</reference>
<feature type="region of interest" description="Disordered" evidence="1">
    <location>
        <begin position="35"/>
        <end position="131"/>
    </location>
</feature>
<dbReference type="PANTHER" id="PTHR33064:SF37">
    <property type="entry name" value="RIBONUCLEASE H"/>
    <property type="match status" value="1"/>
</dbReference>
<evidence type="ECO:0000313" key="2">
    <source>
        <dbReference type="EMBL" id="OWZ09981.1"/>
    </source>
</evidence>
<dbReference type="PANTHER" id="PTHR33064">
    <property type="entry name" value="POL PROTEIN"/>
    <property type="match status" value="1"/>
</dbReference>
<comment type="caution">
    <text evidence="2">The sequence shown here is derived from an EMBL/GenBank/DDBJ whole genome shotgun (WGS) entry which is preliminary data.</text>
</comment>
<dbReference type="EMBL" id="NBNE01002600">
    <property type="protein sequence ID" value="OWZ09981.1"/>
    <property type="molecule type" value="Genomic_DNA"/>
</dbReference>
<feature type="compositionally biased region" description="Basic and acidic residues" evidence="1">
    <location>
        <begin position="105"/>
        <end position="115"/>
    </location>
</feature>
<dbReference type="Gene3D" id="3.30.70.270">
    <property type="match status" value="1"/>
</dbReference>
<protein>
    <submittedName>
        <fullName evidence="2">Reverse transcriptase</fullName>
    </submittedName>
</protein>
<evidence type="ECO:0000313" key="3">
    <source>
        <dbReference type="Proteomes" id="UP000198211"/>
    </source>
</evidence>
<accession>A0A225VWR4</accession>
<dbReference type="InterPro" id="IPR043502">
    <property type="entry name" value="DNA/RNA_pol_sf"/>
</dbReference>
<dbReference type="Proteomes" id="UP000198211">
    <property type="component" value="Unassembled WGS sequence"/>
</dbReference>
<evidence type="ECO:0000256" key="1">
    <source>
        <dbReference type="SAM" id="MobiDB-lite"/>
    </source>
</evidence>
<keyword evidence="2" id="KW-0695">RNA-directed DNA polymerase</keyword>
<dbReference type="InterPro" id="IPR051320">
    <property type="entry name" value="Viral_Replic_Matur_Polypro"/>
</dbReference>
<keyword evidence="2" id="KW-0808">Transferase</keyword>
<dbReference type="InterPro" id="IPR043128">
    <property type="entry name" value="Rev_trsase/Diguanyl_cyclase"/>
</dbReference>
<dbReference type="CDD" id="cd01647">
    <property type="entry name" value="RT_LTR"/>
    <property type="match status" value="1"/>
</dbReference>
<organism evidence="2 3">
    <name type="scientific">Phytophthora megakarya</name>
    <dbReference type="NCBI Taxonomy" id="4795"/>
    <lineage>
        <taxon>Eukaryota</taxon>
        <taxon>Sar</taxon>
        <taxon>Stramenopiles</taxon>
        <taxon>Oomycota</taxon>
        <taxon>Peronosporomycetes</taxon>
        <taxon>Peronosporales</taxon>
        <taxon>Peronosporaceae</taxon>
        <taxon>Phytophthora</taxon>
    </lineage>
</organism>
<dbReference type="STRING" id="4795.A0A225VWR4"/>
<dbReference type="GO" id="GO:0003964">
    <property type="term" value="F:RNA-directed DNA polymerase activity"/>
    <property type="evidence" value="ECO:0007669"/>
    <property type="project" value="UniProtKB-KW"/>
</dbReference>
<gene>
    <name evidence="2" type="ORF">PHMEG_00017237</name>
</gene>
<keyword evidence="2" id="KW-0548">Nucleotidyltransferase</keyword>
<dbReference type="SUPFAM" id="SSF56672">
    <property type="entry name" value="DNA/RNA polymerases"/>
    <property type="match status" value="1"/>
</dbReference>
<sequence>MSGFGSIGSRKYAERQNLALQATTEQQAVDEVVGTATEPVVDRPQYKPTTKILSGRQEHRKAMIVLSAPAKELNTAQGTSGEESAGFRPEEESHTNTIDLQGETESDREQPRSTEQRGTLAEPEGETDDEMDERYIFREDIENKMAVLAEVEATTKEMHQLDQGNSLDNTHPVTSVLRSVETTHICKFEKLASIFHCGIASLDDIRVEDPHATQEKCERLRRMIGKRCHLLIGAINALPPASHGAICDIDVETAKPGLLSAKLIINSTSPWASPIVVIIKANRADIRPCTDYQVMKSLTRLMVYPMPLINDLLEDIDKALWYCSLDMASSFWMVSMTPRARLVSAFMTPFGMPFGILMRNAPQIYQRIVDNALYGHMRIKPDQDISDPVDVFKEGAGA</sequence>
<keyword evidence="3" id="KW-1185">Reference proteome</keyword>